<dbReference type="SUPFAM" id="SSF55120">
    <property type="entry name" value="Pseudouridine synthase"/>
    <property type="match status" value="1"/>
</dbReference>
<evidence type="ECO:0000313" key="7">
    <source>
        <dbReference type="EMBL" id="SMC30208.1"/>
    </source>
</evidence>
<dbReference type="InterPro" id="IPR042092">
    <property type="entry name" value="PsdUridine_s_RsuA/RluB/E/F_cat"/>
</dbReference>
<dbReference type="InterPro" id="IPR020103">
    <property type="entry name" value="PsdUridine_synth_cat_dom_sf"/>
</dbReference>
<evidence type="ECO:0000256" key="1">
    <source>
        <dbReference type="ARBA" id="ARBA00008348"/>
    </source>
</evidence>
<evidence type="ECO:0000313" key="8">
    <source>
        <dbReference type="Proteomes" id="UP000243884"/>
    </source>
</evidence>
<dbReference type="InterPro" id="IPR006145">
    <property type="entry name" value="PsdUridine_synth_RsuA/RluA"/>
</dbReference>
<dbReference type="FunFam" id="3.30.70.1560:FF:000001">
    <property type="entry name" value="Pseudouridine synthase"/>
    <property type="match status" value="1"/>
</dbReference>
<keyword evidence="2 4" id="KW-0694">RNA-binding</keyword>
<dbReference type="RefSeq" id="WP_234983489.1">
    <property type="nucleotide sequence ID" value="NZ_FWXK01000001.1"/>
</dbReference>
<dbReference type="SUPFAM" id="SSF55174">
    <property type="entry name" value="Alpha-L RNA-binding motif"/>
    <property type="match status" value="1"/>
</dbReference>
<keyword evidence="8" id="KW-1185">Reference proteome</keyword>
<feature type="domain" description="RNA-binding S4" evidence="6">
    <location>
        <begin position="5"/>
        <end position="65"/>
    </location>
</feature>
<dbReference type="GO" id="GO:0005829">
    <property type="term" value="C:cytosol"/>
    <property type="evidence" value="ECO:0007669"/>
    <property type="project" value="UniProtKB-ARBA"/>
</dbReference>
<dbReference type="Pfam" id="PF00849">
    <property type="entry name" value="PseudoU_synth_2"/>
    <property type="match status" value="1"/>
</dbReference>
<dbReference type="NCBIfam" id="TIGR00093">
    <property type="entry name" value="pseudouridine synthase"/>
    <property type="match status" value="1"/>
</dbReference>
<dbReference type="InterPro" id="IPR000748">
    <property type="entry name" value="PsdUridine_synth_RsuA/RluB/E/F"/>
</dbReference>
<accession>A0A1W1Y399</accession>
<dbReference type="STRING" id="371602.SAMN04487984_0093"/>
<protein>
    <recommendedName>
        <fullName evidence="5">Pseudouridine synthase</fullName>
        <ecNumber evidence="5">5.4.99.-</ecNumber>
    </recommendedName>
</protein>
<dbReference type="InterPro" id="IPR036986">
    <property type="entry name" value="S4_RNA-bd_sf"/>
</dbReference>
<dbReference type="PROSITE" id="PS01149">
    <property type="entry name" value="PSI_RSU"/>
    <property type="match status" value="1"/>
</dbReference>
<dbReference type="CDD" id="cd00165">
    <property type="entry name" value="S4"/>
    <property type="match status" value="1"/>
</dbReference>
<evidence type="ECO:0000256" key="3">
    <source>
        <dbReference type="ARBA" id="ARBA00023235"/>
    </source>
</evidence>
<dbReference type="EMBL" id="FWXK01000001">
    <property type="protein sequence ID" value="SMC30208.1"/>
    <property type="molecule type" value="Genomic_DNA"/>
</dbReference>
<evidence type="ECO:0000256" key="4">
    <source>
        <dbReference type="PROSITE-ProRule" id="PRU00182"/>
    </source>
</evidence>
<dbReference type="PANTHER" id="PTHR47683:SF4">
    <property type="entry name" value="PSEUDOURIDINE SYNTHASE"/>
    <property type="match status" value="1"/>
</dbReference>
<reference evidence="8" key="1">
    <citation type="submission" date="2017-04" db="EMBL/GenBank/DDBJ databases">
        <authorList>
            <person name="Varghese N."/>
            <person name="Submissions S."/>
        </authorList>
    </citation>
    <scope>NUCLEOTIDE SEQUENCE [LARGE SCALE GENOMIC DNA]</scope>
    <source>
        <strain evidence="8">DSM 21500</strain>
    </source>
</reference>
<dbReference type="Gene3D" id="3.30.70.1560">
    <property type="entry name" value="Alpha-L RNA-binding motif"/>
    <property type="match status" value="1"/>
</dbReference>
<dbReference type="InterPro" id="IPR050343">
    <property type="entry name" value="RsuA_PseudoU_synthase"/>
</dbReference>
<dbReference type="InterPro" id="IPR018496">
    <property type="entry name" value="PsdUridine_synth_RsuA/RluB_CS"/>
</dbReference>
<dbReference type="AlphaFoldDB" id="A0A1W1Y399"/>
<comment type="similarity">
    <text evidence="1 5">Belongs to the pseudouridine synthase RsuA family.</text>
</comment>
<dbReference type="SMART" id="SM00363">
    <property type="entry name" value="S4"/>
    <property type="match status" value="1"/>
</dbReference>
<evidence type="ECO:0000259" key="6">
    <source>
        <dbReference type="SMART" id="SM00363"/>
    </source>
</evidence>
<organism evidence="7 8">
    <name type="scientific">Aerococcus suis</name>
    <dbReference type="NCBI Taxonomy" id="371602"/>
    <lineage>
        <taxon>Bacteria</taxon>
        <taxon>Bacillati</taxon>
        <taxon>Bacillota</taxon>
        <taxon>Bacilli</taxon>
        <taxon>Lactobacillales</taxon>
        <taxon>Aerococcaceae</taxon>
        <taxon>Aerococcus</taxon>
    </lineage>
</organism>
<dbReference type="CDD" id="cd02553">
    <property type="entry name" value="PseudoU_synth_RsuA"/>
    <property type="match status" value="1"/>
</dbReference>
<dbReference type="Pfam" id="PF01479">
    <property type="entry name" value="S4"/>
    <property type="match status" value="1"/>
</dbReference>
<dbReference type="EC" id="5.4.99.-" evidence="5"/>
<dbReference type="PROSITE" id="PS50889">
    <property type="entry name" value="S4"/>
    <property type="match status" value="1"/>
</dbReference>
<proteinExistence type="inferred from homology"/>
<dbReference type="GO" id="GO:0003723">
    <property type="term" value="F:RNA binding"/>
    <property type="evidence" value="ECO:0007669"/>
    <property type="project" value="UniProtKB-KW"/>
</dbReference>
<evidence type="ECO:0000256" key="2">
    <source>
        <dbReference type="ARBA" id="ARBA00022884"/>
    </source>
</evidence>
<gene>
    <name evidence="7" type="ORF">SAMN04487984_0093</name>
</gene>
<dbReference type="Proteomes" id="UP000243884">
    <property type="component" value="Unassembled WGS sequence"/>
</dbReference>
<evidence type="ECO:0000256" key="5">
    <source>
        <dbReference type="RuleBase" id="RU003887"/>
    </source>
</evidence>
<sequence length="245" mass="27991">MTKNMRVDKFLSQQTVLSRKEIKKLAKKKRIAVNQEVIKKTDIKIDPMVDTVTLDGIDISYEPYIYYVLNKPQGVVSATWDNQWPTVIDLLPPEDVVIYEPAPVGRLDKDTTGLLIVTNDGQLNHQIVSPNRHVEKEYRATISGRLPERAIERFAEGIVIDGNEKCLPAQLMIEEEDASEMATKVRVILLEGKYHQVKRMFQALNCEVMTLERIRIGAMTLPSDLALGDYKKYSYDELNEAINKK</sequence>
<dbReference type="Gene3D" id="3.30.70.580">
    <property type="entry name" value="Pseudouridine synthase I, catalytic domain, N-terminal subdomain"/>
    <property type="match status" value="1"/>
</dbReference>
<dbReference type="Gene3D" id="3.10.290.10">
    <property type="entry name" value="RNA-binding S4 domain"/>
    <property type="match status" value="1"/>
</dbReference>
<dbReference type="GO" id="GO:0000455">
    <property type="term" value="P:enzyme-directed rRNA pseudouridine synthesis"/>
    <property type="evidence" value="ECO:0007669"/>
    <property type="project" value="UniProtKB-ARBA"/>
</dbReference>
<keyword evidence="3 5" id="KW-0413">Isomerase</keyword>
<dbReference type="InterPro" id="IPR002942">
    <property type="entry name" value="S4_RNA-bd"/>
</dbReference>
<dbReference type="PANTHER" id="PTHR47683">
    <property type="entry name" value="PSEUDOURIDINE SYNTHASE FAMILY PROTEIN-RELATED"/>
    <property type="match status" value="1"/>
</dbReference>
<dbReference type="GO" id="GO:0120159">
    <property type="term" value="F:rRNA pseudouridine synthase activity"/>
    <property type="evidence" value="ECO:0007669"/>
    <property type="project" value="UniProtKB-ARBA"/>
</dbReference>
<dbReference type="InterPro" id="IPR020094">
    <property type="entry name" value="TruA/RsuA/RluB/E/F_N"/>
</dbReference>
<name>A0A1W1Y399_9LACT</name>